<evidence type="ECO:0000313" key="3">
    <source>
        <dbReference type="Proteomes" id="UP000321079"/>
    </source>
</evidence>
<organism evidence="2 3">
    <name type="scientific">Gluconobacter kanchanaburiensis NBRC 103587</name>
    <dbReference type="NCBI Taxonomy" id="1307948"/>
    <lineage>
        <taxon>Bacteria</taxon>
        <taxon>Pseudomonadati</taxon>
        <taxon>Pseudomonadota</taxon>
        <taxon>Alphaproteobacteria</taxon>
        <taxon>Acetobacterales</taxon>
        <taxon>Acetobacteraceae</taxon>
        <taxon>Gluconobacter</taxon>
    </lineage>
</organism>
<dbReference type="Proteomes" id="UP000321079">
    <property type="component" value="Unassembled WGS sequence"/>
</dbReference>
<protein>
    <recommendedName>
        <fullName evidence="4">DUF1134 domain-containing protein</fullName>
    </recommendedName>
</protein>
<accession>A0A511B7C6</accession>
<evidence type="ECO:0008006" key="4">
    <source>
        <dbReference type="Google" id="ProtNLM"/>
    </source>
</evidence>
<feature type="chain" id="PRO_5022040689" description="DUF1134 domain-containing protein" evidence="1">
    <location>
        <begin position="30"/>
        <end position="153"/>
    </location>
</feature>
<keyword evidence="3" id="KW-1185">Reference proteome</keyword>
<name>A0A511B7C6_9PROT</name>
<keyword evidence="1" id="KW-0732">Signal</keyword>
<dbReference type="RefSeq" id="WP_194265839.1">
    <property type="nucleotide sequence ID" value="NZ_BARK01000004.1"/>
</dbReference>
<dbReference type="EMBL" id="BJVA01000003">
    <property type="protein sequence ID" value="GEK95572.1"/>
    <property type="molecule type" value="Genomic_DNA"/>
</dbReference>
<dbReference type="AlphaFoldDB" id="A0A511B7C6"/>
<feature type="signal peptide" evidence="1">
    <location>
        <begin position="1"/>
        <end position="29"/>
    </location>
</feature>
<comment type="caution">
    <text evidence="2">The sequence shown here is derived from an EMBL/GenBank/DDBJ whole genome shotgun (WGS) entry which is preliminary data.</text>
</comment>
<proteinExistence type="predicted"/>
<evidence type="ECO:0000256" key="1">
    <source>
        <dbReference type="SAM" id="SignalP"/>
    </source>
</evidence>
<gene>
    <name evidence="2" type="ORF">GKA01_07690</name>
</gene>
<reference evidence="2 3" key="1">
    <citation type="submission" date="2019-07" db="EMBL/GenBank/DDBJ databases">
        <title>Whole genome shotgun sequence of Gluconobacter kanchanaburiensis NBRC 103587.</title>
        <authorList>
            <person name="Hosoyama A."/>
            <person name="Uohara A."/>
            <person name="Ohji S."/>
            <person name="Ichikawa N."/>
        </authorList>
    </citation>
    <scope>NUCLEOTIDE SEQUENCE [LARGE SCALE GENOMIC DNA]</scope>
    <source>
        <strain evidence="2 3">NBRC 103587</strain>
    </source>
</reference>
<sequence>MSISINRRGIALAALLFGTGLAAAPTVHAADTLGTPVGHVTLSARSADVGIGYTWGDGTLTYGHQTYHFKVTGANIAAVGYSALKAEGTVYNLKHLHDFDGSYGALAGEATLDKGLGGAVLTNSNGVRIKIETATQGARLAAGAQGLTFTLSR</sequence>
<evidence type="ECO:0000313" key="2">
    <source>
        <dbReference type="EMBL" id="GEK95572.1"/>
    </source>
</evidence>